<dbReference type="AlphaFoldDB" id="A0AAV8XAV6"/>
<dbReference type="Proteomes" id="UP001162162">
    <property type="component" value="Unassembled WGS sequence"/>
</dbReference>
<dbReference type="EMBL" id="JAPWTK010000795">
    <property type="protein sequence ID" value="KAJ8936043.1"/>
    <property type="molecule type" value="Genomic_DNA"/>
</dbReference>
<gene>
    <name evidence="1" type="ORF">NQ318_014866</name>
</gene>
<proteinExistence type="predicted"/>
<reference evidence="1" key="1">
    <citation type="journal article" date="2023" name="Insect Mol. Biol.">
        <title>Genome sequencing provides insights into the evolution of gene families encoding plant cell wall-degrading enzymes in longhorned beetles.</title>
        <authorList>
            <person name="Shin N.R."/>
            <person name="Okamura Y."/>
            <person name="Kirsch R."/>
            <person name="Pauchet Y."/>
        </authorList>
    </citation>
    <scope>NUCLEOTIDE SEQUENCE</scope>
    <source>
        <strain evidence="1">AMC_N1</strain>
    </source>
</reference>
<sequence length="118" mass="13468">MHSYCKDRSLPSDVTPFFFCINLNTAWSNLPYIQNSNGFSRCVEMCPPRSPDLSPCDCFLWGYGSRFCFRHGHSATDTFAKLQLAYGDSVFSRAQAFRFSVFCLCNLHLSLNPAMRKT</sequence>
<comment type="caution">
    <text evidence="1">The sequence shown here is derived from an EMBL/GenBank/DDBJ whole genome shotgun (WGS) entry which is preliminary data.</text>
</comment>
<organism evidence="1 2">
    <name type="scientific">Aromia moschata</name>
    <dbReference type="NCBI Taxonomy" id="1265417"/>
    <lineage>
        <taxon>Eukaryota</taxon>
        <taxon>Metazoa</taxon>
        <taxon>Ecdysozoa</taxon>
        <taxon>Arthropoda</taxon>
        <taxon>Hexapoda</taxon>
        <taxon>Insecta</taxon>
        <taxon>Pterygota</taxon>
        <taxon>Neoptera</taxon>
        <taxon>Endopterygota</taxon>
        <taxon>Coleoptera</taxon>
        <taxon>Polyphaga</taxon>
        <taxon>Cucujiformia</taxon>
        <taxon>Chrysomeloidea</taxon>
        <taxon>Cerambycidae</taxon>
        <taxon>Cerambycinae</taxon>
        <taxon>Callichromatini</taxon>
        <taxon>Aromia</taxon>
    </lineage>
</organism>
<name>A0AAV8XAV6_9CUCU</name>
<protein>
    <submittedName>
        <fullName evidence="1">Uncharacterized protein</fullName>
    </submittedName>
</protein>
<dbReference type="Gene3D" id="1.10.10.1450">
    <property type="match status" value="1"/>
</dbReference>
<evidence type="ECO:0000313" key="2">
    <source>
        <dbReference type="Proteomes" id="UP001162162"/>
    </source>
</evidence>
<accession>A0AAV8XAV6</accession>
<evidence type="ECO:0000313" key="1">
    <source>
        <dbReference type="EMBL" id="KAJ8936043.1"/>
    </source>
</evidence>
<keyword evidence="2" id="KW-1185">Reference proteome</keyword>